<dbReference type="SUPFAM" id="SSF49842">
    <property type="entry name" value="TNF-like"/>
    <property type="match status" value="1"/>
</dbReference>
<feature type="domain" description="C1q" evidence="2">
    <location>
        <begin position="273"/>
        <end position="364"/>
    </location>
</feature>
<dbReference type="InterPro" id="IPR008983">
    <property type="entry name" value="Tumour_necrosis_fac-like_dom"/>
</dbReference>
<dbReference type="Gene3D" id="2.60.120.40">
    <property type="match status" value="1"/>
</dbReference>
<name>A0A6J8AAY8_MYTCO</name>
<keyword evidence="1" id="KW-0175">Coiled coil</keyword>
<evidence type="ECO:0000259" key="2">
    <source>
        <dbReference type="Pfam" id="PF00386"/>
    </source>
</evidence>
<feature type="coiled-coil region" evidence="1">
    <location>
        <begin position="206"/>
        <end position="255"/>
    </location>
</feature>
<feature type="coiled-coil region" evidence="1">
    <location>
        <begin position="42"/>
        <end position="69"/>
    </location>
</feature>
<organism evidence="3 4">
    <name type="scientific">Mytilus coruscus</name>
    <name type="common">Sea mussel</name>
    <dbReference type="NCBI Taxonomy" id="42192"/>
    <lineage>
        <taxon>Eukaryota</taxon>
        <taxon>Metazoa</taxon>
        <taxon>Spiralia</taxon>
        <taxon>Lophotrochozoa</taxon>
        <taxon>Mollusca</taxon>
        <taxon>Bivalvia</taxon>
        <taxon>Autobranchia</taxon>
        <taxon>Pteriomorphia</taxon>
        <taxon>Mytilida</taxon>
        <taxon>Mytiloidea</taxon>
        <taxon>Mytilidae</taxon>
        <taxon>Mytilinae</taxon>
        <taxon>Mytilus</taxon>
    </lineage>
</organism>
<dbReference type="Proteomes" id="UP000507470">
    <property type="component" value="Unassembled WGS sequence"/>
</dbReference>
<proteinExistence type="predicted"/>
<gene>
    <name evidence="3" type="ORF">MCOR_5490</name>
</gene>
<sequence>MLLLLLLCFVTGQGFLLDGSTPLPKAGTVLTDSLFSMLLNLLVDERNAREQLEQIVKQNQQETANINERFCYCNSNKQDVNVNNINNKTAQLEYRVDVLQQTVHSMQVINAQIELKQVLTENNSRNLEKDITGLKQLQSVSDLQTILMLQNKTTNMEIKQQQTENTLQSVLSSANARSQDFIALLNKLKISDNRTIQLQGEMTNTNNRLNLTVSKLNRRLENQMQKSYSTLNSSINNVQNTLDSAITQLAQISNRAVLSVDAVGGTVPRYGVIPFKSVYTSHGVKNLTSVRTSGKFICEDAGTYLISVFVSTGSHVPGYYNIYINAGSIAYAYTDYESYQHTSSAAIVTNLHKGDTIFIRNGPEIIVQNNGSNLSIIQIR</sequence>
<accession>A0A6J8AAY8</accession>
<reference evidence="3 4" key="1">
    <citation type="submission" date="2020-06" db="EMBL/GenBank/DDBJ databases">
        <authorList>
            <person name="Li R."/>
            <person name="Bekaert M."/>
        </authorList>
    </citation>
    <scope>NUCLEOTIDE SEQUENCE [LARGE SCALE GENOMIC DNA]</scope>
    <source>
        <strain evidence="4">wild</strain>
    </source>
</reference>
<dbReference type="EMBL" id="CACVKT020000986">
    <property type="protein sequence ID" value="CAC5364440.1"/>
    <property type="molecule type" value="Genomic_DNA"/>
</dbReference>
<dbReference type="Pfam" id="PF00386">
    <property type="entry name" value="C1q"/>
    <property type="match status" value="1"/>
</dbReference>
<evidence type="ECO:0000313" key="3">
    <source>
        <dbReference type="EMBL" id="CAC5364440.1"/>
    </source>
</evidence>
<evidence type="ECO:0000313" key="4">
    <source>
        <dbReference type="Proteomes" id="UP000507470"/>
    </source>
</evidence>
<dbReference type="InterPro" id="IPR001073">
    <property type="entry name" value="C1q_dom"/>
</dbReference>
<dbReference type="AlphaFoldDB" id="A0A6J8AAY8"/>
<protein>
    <recommendedName>
        <fullName evidence="2">C1q domain-containing protein</fullName>
    </recommendedName>
</protein>
<keyword evidence="4" id="KW-1185">Reference proteome</keyword>
<evidence type="ECO:0000256" key="1">
    <source>
        <dbReference type="SAM" id="Coils"/>
    </source>
</evidence>
<dbReference type="OrthoDB" id="10521617at2759"/>